<dbReference type="FunFam" id="4.10.280.10:FF:000028">
    <property type="entry name" value="MLX interacting protein like"/>
    <property type="match status" value="1"/>
</dbReference>
<keyword evidence="11" id="KW-1185">Reference proteome</keyword>
<evidence type="ECO:0000313" key="11">
    <source>
        <dbReference type="Proteomes" id="UP000269221"/>
    </source>
</evidence>
<keyword evidence="6" id="KW-0539">Nucleus</keyword>
<feature type="compositionally biased region" description="Polar residues" evidence="8">
    <location>
        <begin position="733"/>
        <end position="754"/>
    </location>
</feature>
<protein>
    <recommendedName>
        <fullName evidence="9">BHLH domain-containing protein</fullName>
    </recommendedName>
</protein>
<keyword evidence="5" id="KW-0804">Transcription</keyword>
<keyword evidence="3" id="KW-0805">Transcription regulation</keyword>
<dbReference type="InterPro" id="IPR036638">
    <property type="entry name" value="HLH_DNA-bd_sf"/>
</dbReference>
<reference evidence="10 11" key="1">
    <citation type="submission" date="2018-07" db="EMBL/GenBank/DDBJ databases">
        <title>A high quality draft genome assembly of the barn swallow (H. rustica rustica).</title>
        <authorList>
            <person name="Formenti G."/>
            <person name="Chiara M."/>
            <person name="Poveda L."/>
            <person name="Francoijs K.-J."/>
            <person name="Bonisoli-Alquati A."/>
            <person name="Canova L."/>
            <person name="Gianfranceschi L."/>
            <person name="Horner D.S."/>
            <person name="Saino N."/>
        </authorList>
    </citation>
    <scope>NUCLEOTIDE SEQUENCE [LARGE SCALE GENOMIC DNA]</scope>
    <source>
        <strain evidence="10">Chelidonia</strain>
        <tissue evidence="10">Blood</tissue>
    </source>
</reference>
<dbReference type="SMART" id="SM00353">
    <property type="entry name" value="HLH"/>
    <property type="match status" value="1"/>
</dbReference>
<accession>A0A3M0JXR7</accession>
<dbReference type="AlphaFoldDB" id="A0A3M0JXR7"/>
<dbReference type="PANTHER" id="PTHR15741:SF23">
    <property type="entry name" value="MLX-INTERACTING PROTEIN"/>
    <property type="match status" value="1"/>
</dbReference>
<evidence type="ECO:0000256" key="7">
    <source>
        <dbReference type="SAM" id="Coils"/>
    </source>
</evidence>
<dbReference type="GO" id="GO:0000981">
    <property type="term" value="F:DNA-binding transcription factor activity, RNA polymerase II-specific"/>
    <property type="evidence" value="ECO:0007669"/>
    <property type="project" value="TreeGrafter"/>
</dbReference>
<feature type="coiled-coil region" evidence="7">
    <location>
        <begin position="826"/>
        <end position="860"/>
    </location>
</feature>
<dbReference type="SUPFAM" id="SSF47459">
    <property type="entry name" value="HLH, helix-loop-helix DNA-binding domain"/>
    <property type="match status" value="1"/>
</dbReference>
<evidence type="ECO:0000256" key="3">
    <source>
        <dbReference type="ARBA" id="ARBA00023015"/>
    </source>
</evidence>
<organism evidence="10 11">
    <name type="scientific">Hirundo rustica rustica</name>
    <dbReference type="NCBI Taxonomy" id="333673"/>
    <lineage>
        <taxon>Eukaryota</taxon>
        <taxon>Metazoa</taxon>
        <taxon>Chordata</taxon>
        <taxon>Craniata</taxon>
        <taxon>Vertebrata</taxon>
        <taxon>Euteleostomi</taxon>
        <taxon>Archelosauria</taxon>
        <taxon>Archosauria</taxon>
        <taxon>Dinosauria</taxon>
        <taxon>Saurischia</taxon>
        <taxon>Theropoda</taxon>
        <taxon>Coelurosauria</taxon>
        <taxon>Aves</taxon>
        <taxon>Neognathae</taxon>
        <taxon>Neoaves</taxon>
        <taxon>Telluraves</taxon>
        <taxon>Australaves</taxon>
        <taxon>Passeriformes</taxon>
        <taxon>Sylvioidea</taxon>
        <taxon>Hirundinidae</taxon>
        <taxon>Hirundo</taxon>
    </lineage>
</organism>
<dbReference type="InterPro" id="IPR052207">
    <property type="entry name" value="Max-like/E-box_TFs"/>
</dbReference>
<dbReference type="GO" id="GO:0000978">
    <property type="term" value="F:RNA polymerase II cis-regulatory region sequence-specific DNA binding"/>
    <property type="evidence" value="ECO:0007669"/>
    <property type="project" value="TreeGrafter"/>
</dbReference>
<evidence type="ECO:0000256" key="2">
    <source>
        <dbReference type="ARBA" id="ARBA00022553"/>
    </source>
</evidence>
<dbReference type="PROSITE" id="PS50888">
    <property type="entry name" value="BHLH"/>
    <property type="match status" value="1"/>
</dbReference>
<evidence type="ECO:0000256" key="5">
    <source>
        <dbReference type="ARBA" id="ARBA00023163"/>
    </source>
</evidence>
<dbReference type="InterPro" id="IPR011598">
    <property type="entry name" value="bHLH_dom"/>
</dbReference>
<evidence type="ECO:0000256" key="4">
    <source>
        <dbReference type="ARBA" id="ARBA00023125"/>
    </source>
</evidence>
<comment type="caution">
    <text evidence="10">The sequence shown here is derived from an EMBL/GenBank/DDBJ whole genome shotgun (WGS) entry which is preliminary data.</text>
</comment>
<feature type="region of interest" description="Disordered" evidence="8">
    <location>
        <begin position="408"/>
        <end position="439"/>
    </location>
</feature>
<dbReference type="EMBL" id="QRBI01000121">
    <property type="protein sequence ID" value="RMC05776.1"/>
    <property type="molecule type" value="Genomic_DNA"/>
</dbReference>
<evidence type="ECO:0000256" key="1">
    <source>
        <dbReference type="ARBA" id="ARBA00004123"/>
    </source>
</evidence>
<name>A0A3M0JXR7_HIRRU</name>
<comment type="subcellular location">
    <subcellularLocation>
        <location evidence="1">Nucleus</location>
    </subcellularLocation>
</comment>
<dbReference type="PANTHER" id="PTHR15741">
    <property type="entry name" value="BASIC HELIX-LOOP-HELIX ZIP TRANSCRIPTION FACTOR"/>
    <property type="match status" value="1"/>
</dbReference>
<feature type="compositionally biased region" description="Low complexity" evidence="8">
    <location>
        <begin position="755"/>
        <end position="773"/>
    </location>
</feature>
<dbReference type="GO" id="GO:0046983">
    <property type="term" value="F:protein dimerization activity"/>
    <property type="evidence" value="ECO:0007669"/>
    <property type="project" value="InterPro"/>
</dbReference>
<dbReference type="Pfam" id="PF00010">
    <property type="entry name" value="HLH"/>
    <property type="match status" value="1"/>
</dbReference>
<dbReference type="Proteomes" id="UP000269221">
    <property type="component" value="Unassembled WGS sequence"/>
</dbReference>
<evidence type="ECO:0000256" key="8">
    <source>
        <dbReference type="SAM" id="MobiDB-lite"/>
    </source>
</evidence>
<dbReference type="STRING" id="333673.A0A3M0JXR7"/>
<keyword evidence="7" id="KW-0175">Coiled coil</keyword>
<proteinExistence type="predicted"/>
<gene>
    <name evidence="10" type="ORF">DUI87_17319</name>
</gene>
<feature type="region of interest" description="Disordered" evidence="8">
    <location>
        <begin position="731"/>
        <end position="780"/>
    </location>
</feature>
<keyword evidence="4" id="KW-0238">DNA-binding</keyword>
<feature type="domain" description="BHLH" evidence="9">
    <location>
        <begin position="786"/>
        <end position="836"/>
    </location>
</feature>
<evidence type="ECO:0000256" key="6">
    <source>
        <dbReference type="ARBA" id="ARBA00023242"/>
    </source>
</evidence>
<dbReference type="GO" id="GO:0005634">
    <property type="term" value="C:nucleus"/>
    <property type="evidence" value="ECO:0007669"/>
    <property type="project" value="UniProtKB-SubCell"/>
</dbReference>
<evidence type="ECO:0000259" key="9">
    <source>
        <dbReference type="PROSITE" id="PS50888"/>
    </source>
</evidence>
<keyword evidence="2" id="KW-0597">Phosphoprotein</keyword>
<feature type="compositionally biased region" description="Low complexity" evidence="8">
    <location>
        <begin position="408"/>
        <end position="434"/>
    </location>
</feature>
<evidence type="ECO:0000313" key="10">
    <source>
        <dbReference type="EMBL" id="RMC05776.1"/>
    </source>
</evidence>
<dbReference type="Gene3D" id="4.10.280.10">
    <property type="entry name" value="Helix-loop-helix DNA-binding domain"/>
    <property type="match status" value="1"/>
</dbReference>
<sequence length="862" mass="94545">MVSSPHSEHPPKKGYDFDTVNEQTCQTYQFGAARGGGGAGGRLSIDASLTKLFECMSLAYSLKGPKQCRHFRVPDVCAGLLERGKQGMFRNMKFRSELTEESKGRPVKDDTSATNLIKEREQKWKKDLEGEDEEDVQLTDMSLRKATELMRNLTGLKPLRRAWVTPWPICVVNGCRGIACSLSVKQISLCALSGRLVSPKWKNFKGLKLQWRDKIRLNNAIWRAWYMQYLEKRKNPVCHFVTPLDGSVDVDEHRRPEAIATEGKYWKRRIEIVIREYHKWRTYFKKRLQKHKDEDLSSLVRDDDVVLWQKRRYGRETPVPMEEGSLLDADMLMSEFTDTLFSTLSSHQLVSWPNSRDIGHLGNADMIQPGLIPLQPNFDFMDTFEPFQELFTPSRSSNYLPSVSAVSSATTDSSSHSSQSPVLPSGSLPSTLPAGNMSDGLIPSSVPAPVIPDVVADQCSSIRSEGSFIQPADFPPDSSLSGPQTFMSVFQTPLPVLQPTSSQPQSPLPAVPLSSSLSPAPAAFAAPETPKFGLCESSVITHTASATLTHNAPATTFSQSQSQSLVLATQQPGAGVPCNLAFQTVVQGQPRPQLQSQLTFALPKPVPLAGAGTRPKQSQKIVPAPKLETVSLVVKNAFITPAAFQGQSRAVIVTPAPLKREGILTPATSQSNVAIAPAGIVRAPGVTEFRSNILVGPAQRAPSSQQSQSTVSHLFPPSVVQDVLVKGEHIPSHCSSSQVPSPTPSRDCQNSGQASPCTSEQSPSPQSPQNSCSGKPATDPAMAAFKNRRMRHLSEQKRRSNIKIGFSALNSLVSANSKSISHAITLQKTVEYIAKLQQERTQMQEETRRLREEIEELNATIL</sequence>
<dbReference type="OrthoDB" id="6022628at2759"/>